<gene>
    <name evidence="1" type="ORF">J421_3525</name>
</gene>
<reference evidence="1 2" key="1">
    <citation type="journal article" date="2014" name="Genome Announc.">
        <title>Genome Sequence and Methylome of Soil Bacterium Gemmatirosa kalamazoonensis KBS708T, a Member of the Rarely Cultivated Gemmatimonadetes Phylum.</title>
        <authorList>
            <person name="Debruyn J.M."/>
            <person name="Radosevich M."/>
            <person name="Wommack K.E."/>
            <person name="Polson S.W."/>
            <person name="Hauser L.J."/>
            <person name="Fawaz M.N."/>
            <person name="Korlach J."/>
            <person name="Tsai Y.C."/>
        </authorList>
    </citation>
    <scope>NUCLEOTIDE SEQUENCE [LARGE SCALE GENOMIC DNA]</scope>
    <source>
        <strain evidence="1 2">KBS708</strain>
    </source>
</reference>
<dbReference type="PATRIC" id="fig|861299.3.peg.3577"/>
<protein>
    <submittedName>
        <fullName evidence="1">Polysaccharide deacetylase</fullName>
    </submittedName>
</protein>
<evidence type="ECO:0000313" key="1">
    <source>
        <dbReference type="EMBL" id="AHG91062.1"/>
    </source>
</evidence>
<dbReference type="InParanoid" id="W0RKU3"/>
<dbReference type="EMBL" id="CP007128">
    <property type="protein sequence ID" value="AHG91062.1"/>
    <property type="molecule type" value="Genomic_DNA"/>
</dbReference>
<dbReference type="HOGENOM" id="CLU_825758_0_0_0"/>
<dbReference type="Proteomes" id="UP000019151">
    <property type="component" value="Chromosome"/>
</dbReference>
<dbReference type="STRING" id="861299.J421_3525"/>
<dbReference type="InterPro" id="IPR011330">
    <property type="entry name" value="Glyco_hydro/deAcase_b/a-brl"/>
</dbReference>
<proteinExistence type="predicted"/>
<dbReference type="SUPFAM" id="SSF88713">
    <property type="entry name" value="Glycoside hydrolase/deacetylase"/>
    <property type="match status" value="1"/>
</dbReference>
<dbReference type="AlphaFoldDB" id="W0RKU3"/>
<evidence type="ECO:0000313" key="2">
    <source>
        <dbReference type="Proteomes" id="UP000019151"/>
    </source>
</evidence>
<organism evidence="1 2">
    <name type="scientific">Gemmatirosa kalamazoonensis</name>
    <dbReference type="NCBI Taxonomy" id="861299"/>
    <lineage>
        <taxon>Bacteria</taxon>
        <taxon>Pseudomonadati</taxon>
        <taxon>Gemmatimonadota</taxon>
        <taxon>Gemmatimonadia</taxon>
        <taxon>Gemmatimonadales</taxon>
        <taxon>Gemmatimonadaceae</taxon>
        <taxon>Gemmatirosa</taxon>
    </lineage>
</organism>
<accession>W0RKU3</accession>
<dbReference type="KEGG" id="gba:J421_3525"/>
<dbReference type="eggNOG" id="COG0726">
    <property type="taxonomic scope" value="Bacteria"/>
</dbReference>
<dbReference type="Gene3D" id="3.20.20.370">
    <property type="entry name" value="Glycoside hydrolase/deacetylase"/>
    <property type="match status" value="1"/>
</dbReference>
<name>W0RKU3_9BACT</name>
<keyword evidence="2" id="KW-1185">Reference proteome</keyword>
<dbReference type="GO" id="GO:0005975">
    <property type="term" value="P:carbohydrate metabolic process"/>
    <property type="evidence" value="ECO:0007669"/>
    <property type="project" value="InterPro"/>
</dbReference>
<sequence>MPGALVLSLDLELHWGVRDHVTLDAPYAANLRGARDAIPAMLDTFAAYEAACTWATVGMLFARSRAELEAMHPARRPRYADARLDPYGEPVGDDEARDPMHFAPSLVARIAGTPRQEIATHTYSHYYCLEPGQDEAAFAADLDAAVASAALHGVHLRSIVYPRNQRNAAYDRLLRAAGIVAYRGQPRGWVHTPRGGGATTLPVRALRLAEAYAPAGPSYLVRWDEVAQPSGLCDVRASFFVRPVREGTAMHAIERARACLGCGARSCARRASGGSCTCGGTRTTSACGPKRTSRCCERCSTRSPSAASDTGWSRCRWPRWPTGRWRHTSRERVVDR</sequence>